<feature type="modified residue" description="4-aspartylphosphate" evidence="10">
    <location>
        <position position="55"/>
    </location>
</feature>
<dbReference type="PANTHER" id="PTHR42713">
    <property type="entry name" value="HISTIDINE KINASE-RELATED"/>
    <property type="match status" value="1"/>
</dbReference>
<dbReference type="SMART" id="SM00448">
    <property type="entry name" value="REC"/>
    <property type="match status" value="1"/>
</dbReference>
<dbReference type="PROSITE" id="PS00041">
    <property type="entry name" value="HTH_ARAC_FAMILY_1"/>
    <property type="match status" value="1"/>
</dbReference>
<dbReference type="Pfam" id="PF12833">
    <property type="entry name" value="HTH_18"/>
    <property type="match status" value="1"/>
</dbReference>
<dbReference type="InterPro" id="IPR009057">
    <property type="entry name" value="Homeodomain-like_sf"/>
</dbReference>
<dbReference type="InterPro" id="IPR051552">
    <property type="entry name" value="HptR"/>
</dbReference>
<keyword evidence="14" id="KW-1185">Reference proteome</keyword>
<evidence type="ECO:0000256" key="7">
    <source>
        <dbReference type="ARBA" id="ARBA00023125"/>
    </source>
</evidence>
<evidence type="ECO:0000313" key="13">
    <source>
        <dbReference type="EMBL" id="KAE9634388.1"/>
    </source>
</evidence>
<dbReference type="PROSITE" id="PS50110">
    <property type="entry name" value="RESPONSE_REGULATORY"/>
    <property type="match status" value="1"/>
</dbReference>
<dbReference type="PANTHER" id="PTHR42713:SF3">
    <property type="entry name" value="TRANSCRIPTIONAL REGULATORY PROTEIN HPTR"/>
    <property type="match status" value="1"/>
</dbReference>
<dbReference type="GO" id="GO:0043565">
    <property type="term" value="F:sequence-specific DNA binding"/>
    <property type="evidence" value="ECO:0007669"/>
    <property type="project" value="InterPro"/>
</dbReference>
<dbReference type="SUPFAM" id="SSF52172">
    <property type="entry name" value="CheY-like"/>
    <property type="match status" value="1"/>
</dbReference>
<feature type="domain" description="Response regulatory" evidence="12">
    <location>
        <begin position="3"/>
        <end position="120"/>
    </location>
</feature>
<evidence type="ECO:0000256" key="8">
    <source>
        <dbReference type="ARBA" id="ARBA00023163"/>
    </source>
</evidence>
<dbReference type="InterPro" id="IPR001789">
    <property type="entry name" value="Sig_transdc_resp-reg_receiver"/>
</dbReference>
<evidence type="ECO:0000256" key="2">
    <source>
        <dbReference type="ARBA" id="ARBA00018672"/>
    </source>
</evidence>
<dbReference type="InterPro" id="IPR018060">
    <property type="entry name" value="HTH_AraC"/>
</dbReference>
<evidence type="ECO:0000256" key="3">
    <source>
        <dbReference type="ARBA" id="ARBA00022490"/>
    </source>
</evidence>
<organism evidence="13 14">
    <name type="scientific">Defluviitalea raffinosedens</name>
    <dbReference type="NCBI Taxonomy" id="1450156"/>
    <lineage>
        <taxon>Bacteria</taxon>
        <taxon>Bacillati</taxon>
        <taxon>Bacillota</taxon>
        <taxon>Clostridia</taxon>
        <taxon>Lachnospirales</taxon>
        <taxon>Defluviitaleaceae</taxon>
        <taxon>Defluviitalea</taxon>
    </lineage>
</organism>
<dbReference type="Gene3D" id="3.40.50.2300">
    <property type="match status" value="1"/>
</dbReference>
<name>A0A7C8HI51_9FIRM</name>
<keyword evidence="6" id="KW-0805">Transcription regulation</keyword>
<dbReference type="EMBL" id="WSLF01000005">
    <property type="protein sequence ID" value="KAE9634388.1"/>
    <property type="molecule type" value="Genomic_DNA"/>
</dbReference>
<evidence type="ECO:0000256" key="1">
    <source>
        <dbReference type="ARBA" id="ARBA00004496"/>
    </source>
</evidence>
<dbReference type="CDD" id="cd17536">
    <property type="entry name" value="REC_YesN-like"/>
    <property type="match status" value="1"/>
</dbReference>
<evidence type="ECO:0000256" key="5">
    <source>
        <dbReference type="ARBA" id="ARBA00023012"/>
    </source>
</evidence>
<proteinExistence type="predicted"/>
<keyword evidence="7" id="KW-0238">DNA-binding</keyword>
<evidence type="ECO:0000256" key="10">
    <source>
        <dbReference type="PROSITE-ProRule" id="PRU00169"/>
    </source>
</evidence>
<reference evidence="13 14" key="1">
    <citation type="submission" date="2019-12" db="EMBL/GenBank/DDBJ databases">
        <title>Defluviitalea raffinosedens, isolated from a biogas fermenter, genome sequencing and characterization.</title>
        <authorList>
            <person name="Rettenmaier R."/>
            <person name="Schneider M."/>
            <person name="Neuhaus K."/>
            <person name="Liebl W."/>
            <person name="Zverlov V."/>
        </authorList>
    </citation>
    <scope>NUCLEOTIDE SEQUENCE [LARGE SCALE GENOMIC DNA]</scope>
    <source>
        <strain evidence="13 14">249c-K6</strain>
    </source>
</reference>
<comment type="function">
    <text evidence="9">May play the central regulatory role in sporulation. It may be an element of the effector pathway responsible for the activation of sporulation genes in response to nutritional stress. Spo0A may act in concert with spo0H (a sigma factor) to control the expression of some genes that are critical to the sporulation process.</text>
</comment>
<dbReference type="OrthoDB" id="9794370at2"/>
<gene>
    <name evidence="13" type="ORF">GND95_06850</name>
</gene>
<keyword evidence="4 10" id="KW-0597">Phosphoprotein</keyword>
<comment type="subcellular location">
    <subcellularLocation>
        <location evidence="1">Cytoplasm</location>
    </subcellularLocation>
</comment>
<dbReference type="Gene3D" id="1.10.10.60">
    <property type="entry name" value="Homeodomain-like"/>
    <property type="match status" value="2"/>
</dbReference>
<dbReference type="SUPFAM" id="SSF46689">
    <property type="entry name" value="Homeodomain-like"/>
    <property type="match status" value="2"/>
</dbReference>
<evidence type="ECO:0000259" key="12">
    <source>
        <dbReference type="PROSITE" id="PS50110"/>
    </source>
</evidence>
<dbReference type="AlphaFoldDB" id="A0A7C8HI51"/>
<dbReference type="RefSeq" id="WP_158740119.1">
    <property type="nucleotide sequence ID" value="NZ_JAFBEP010000002.1"/>
</dbReference>
<dbReference type="GO" id="GO:0005737">
    <property type="term" value="C:cytoplasm"/>
    <property type="evidence" value="ECO:0007669"/>
    <property type="project" value="UniProtKB-SubCell"/>
</dbReference>
<dbReference type="PRINTS" id="PR00032">
    <property type="entry name" value="HTHARAC"/>
</dbReference>
<keyword evidence="8" id="KW-0804">Transcription</keyword>
<comment type="caution">
    <text evidence="13">The sequence shown here is derived from an EMBL/GenBank/DDBJ whole genome shotgun (WGS) entry which is preliminary data.</text>
</comment>
<evidence type="ECO:0000256" key="9">
    <source>
        <dbReference type="ARBA" id="ARBA00024867"/>
    </source>
</evidence>
<accession>A0A7C8HI51</accession>
<dbReference type="SMART" id="SM00342">
    <property type="entry name" value="HTH_ARAC"/>
    <property type="match status" value="1"/>
</dbReference>
<evidence type="ECO:0000313" key="14">
    <source>
        <dbReference type="Proteomes" id="UP000483018"/>
    </source>
</evidence>
<evidence type="ECO:0000256" key="4">
    <source>
        <dbReference type="ARBA" id="ARBA00022553"/>
    </source>
</evidence>
<evidence type="ECO:0000259" key="11">
    <source>
        <dbReference type="PROSITE" id="PS01124"/>
    </source>
</evidence>
<evidence type="ECO:0000256" key="6">
    <source>
        <dbReference type="ARBA" id="ARBA00023015"/>
    </source>
</evidence>
<protein>
    <recommendedName>
        <fullName evidence="2">Stage 0 sporulation protein A homolog</fullName>
    </recommendedName>
</protein>
<dbReference type="InterPro" id="IPR020449">
    <property type="entry name" value="Tscrpt_reg_AraC-type_HTH"/>
</dbReference>
<dbReference type="GO" id="GO:0003700">
    <property type="term" value="F:DNA-binding transcription factor activity"/>
    <property type="evidence" value="ECO:0007669"/>
    <property type="project" value="InterPro"/>
</dbReference>
<dbReference type="InterPro" id="IPR011006">
    <property type="entry name" value="CheY-like_superfamily"/>
</dbReference>
<keyword evidence="5" id="KW-0902">Two-component regulatory system</keyword>
<dbReference type="InterPro" id="IPR018062">
    <property type="entry name" value="HTH_AraC-typ_CS"/>
</dbReference>
<dbReference type="Proteomes" id="UP000483018">
    <property type="component" value="Unassembled WGS sequence"/>
</dbReference>
<keyword evidence="3" id="KW-0963">Cytoplasm</keyword>
<dbReference type="PROSITE" id="PS01124">
    <property type="entry name" value="HTH_ARAC_FAMILY_2"/>
    <property type="match status" value="1"/>
</dbReference>
<dbReference type="GO" id="GO:0000160">
    <property type="term" value="P:phosphorelay signal transduction system"/>
    <property type="evidence" value="ECO:0007669"/>
    <property type="project" value="UniProtKB-KW"/>
</dbReference>
<dbReference type="Pfam" id="PF00072">
    <property type="entry name" value="Response_reg"/>
    <property type="match status" value="1"/>
</dbReference>
<sequence>MFNVQIVDDEPIVRIGLKKLIPWEEYGFKVVCEAQNGVEALEQLNEYKIDLVITDIEMPIMNGIDYIKKINERKVKPVVVILTAYAEFEYAKTAINYGVSGYILKPIVESQICETLQQVKKNLSITVDRKFNSELDNKLIDTVLLTDHSAFQILESVIEEENSYGENDLNYTCFRFFYILETIINHIKKKYINLDKLENLDIYLNLKNKQFITKEDLISEFKEEITRIFNILEKYYLIYKDNIVRQACNYVIDHIDEKISLTIVSNALGISKNYFCSLFKQETGENFLSYVTKMKMQRAKYLLKEKNMRIYEVCNYLGYVDTTYFTKLFKKYCGMTPQEYKKSECENYEFVEKKII</sequence>
<feature type="domain" description="HTH araC/xylS-type" evidence="11">
    <location>
        <begin position="245"/>
        <end position="343"/>
    </location>
</feature>